<keyword evidence="2 3" id="KW-0057">Aromatic amino acid biosynthesis</keyword>
<dbReference type="Proteomes" id="UP000029482">
    <property type="component" value="Chromosome"/>
</dbReference>
<dbReference type="GO" id="GO:0046417">
    <property type="term" value="P:chorismate metabolic process"/>
    <property type="evidence" value="ECO:0007669"/>
    <property type="project" value="TreeGrafter"/>
</dbReference>
<evidence type="ECO:0000256" key="4">
    <source>
        <dbReference type="SAM" id="MobiDB-lite"/>
    </source>
</evidence>
<keyword evidence="3" id="KW-0413">Isomerase</keyword>
<accession>A0A089XIK8</accession>
<dbReference type="GO" id="GO:0004106">
    <property type="term" value="F:chorismate mutase activity"/>
    <property type="evidence" value="ECO:0007669"/>
    <property type="project" value="UniProtKB-UniRule"/>
</dbReference>
<proteinExistence type="predicted"/>
<dbReference type="PIRSF" id="PIRSF005965">
    <property type="entry name" value="Chor_mut_AroH"/>
    <property type="match status" value="1"/>
</dbReference>
<feature type="binding site" evidence="2">
    <location>
        <position position="107"/>
    </location>
    <ligand>
        <name>prephenate</name>
        <dbReference type="ChEBI" id="CHEBI:29934"/>
    </ligand>
</feature>
<name>A0A089XIK8_STRGA</name>
<dbReference type="SUPFAM" id="SSF55298">
    <property type="entry name" value="YjgF-like"/>
    <property type="match status" value="1"/>
</dbReference>
<protein>
    <recommendedName>
        <fullName evidence="1 3">chorismate mutase</fullName>
        <ecNumber evidence="1 3">5.4.99.5</ecNumber>
    </recommendedName>
</protein>
<dbReference type="Pfam" id="PF07736">
    <property type="entry name" value="CM_1"/>
    <property type="match status" value="1"/>
</dbReference>
<evidence type="ECO:0000256" key="2">
    <source>
        <dbReference type="PIRSR" id="PIRSR005965-1"/>
    </source>
</evidence>
<dbReference type="InterPro" id="IPR035959">
    <property type="entry name" value="RutC-like_sf"/>
</dbReference>
<organism evidence="5 6">
    <name type="scientific">Streptomyces glaucescens</name>
    <dbReference type="NCBI Taxonomy" id="1907"/>
    <lineage>
        <taxon>Bacteria</taxon>
        <taxon>Bacillati</taxon>
        <taxon>Actinomycetota</taxon>
        <taxon>Actinomycetes</taxon>
        <taxon>Kitasatosporales</taxon>
        <taxon>Streptomycetaceae</taxon>
        <taxon>Streptomyces</taxon>
    </lineage>
</organism>
<dbReference type="STRING" id="1907.SGLAU_25435"/>
<evidence type="ECO:0000256" key="1">
    <source>
        <dbReference type="NCBIfam" id="TIGR01796"/>
    </source>
</evidence>
<feature type="compositionally biased region" description="Basic and acidic residues" evidence="4">
    <location>
        <begin position="131"/>
        <end position="146"/>
    </location>
</feature>
<dbReference type="EMBL" id="CP009438">
    <property type="protein sequence ID" value="AIS01025.1"/>
    <property type="molecule type" value="Genomic_DNA"/>
</dbReference>
<reference evidence="6" key="1">
    <citation type="journal article" date="2015" name="J. Biotechnol.">
        <title>Complete genome sequence of the actinobacterium Streptomyces glaucescens GLA.O (DSM 40922) consisting of a linear chromosome and one linear plasmid.</title>
        <authorList>
            <person name="Ortseifen V."/>
            <person name="Winkler A."/>
            <person name="Albersmeier A."/>
            <person name="Wendler S."/>
            <person name="Puhler A."/>
            <person name="Kalinowski J."/>
            <person name="Ruckert C."/>
        </authorList>
    </citation>
    <scope>NUCLEOTIDE SEQUENCE [LARGE SCALE GENOMIC DNA]</scope>
    <source>
        <strain evidence="6">DSM 40922 / GLA O</strain>
    </source>
</reference>
<evidence type="ECO:0000313" key="5">
    <source>
        <dbReference type="EMBL" id="AIS01025.1"/>
    </source>
</evidence>
<dbReference type="GO" id="GO:0009073">
    <property type="term" value="P:aromatic amino acid family biosynthetic process"/>
    <property type="evidence" value="ECO:0007669"/>
    <property type="project" value="UniProtKB-UniRule"/>
</dbReference>
<dbReference type="InterPro" id="IPR008243">
    <property type="entry name" value="Chorismate_mutase_AroH"/>
</dbReference>
<dbReference type="OrthoDB" id="9802232at2"/>
<feature type="binding site" evidence="2">
    <location>
        <position position="89"/>
    </location>
    <ligand>
        <name>prephenate</name>
        <dbReference type="ChEBI" id="CHEBI:29934"/>
    </ligand>
</feature>
<dbReference type="Gene3D" id="3.30.1330.40">
    <property type="entry name" value="RutC-like"/>
    <property type="match status" value="1"/>
</dbReference>
<dbReference type="HOGENOM" id="CLU_133236_1_1_11"/>
<evidence type="ECO:0000256" key="3">
    <source>
        <dbReference type="PROSITE-ProRule" id="PRU00514"/>
    </source>
</evidence>
<dbReference type="GO" id="GO:0008652">
    <property type="term" value="P:amino acid biosynthetic process"/>
    <property type="evidence" value="ECO:0007669"/>
    <property type="project" value="UniProtKB-UniRule"/>
</dbReference>
<feature type="binding site" evidence="2">
    <location>
        <position position="7"/>
    </location>
    <ligand>
        <name>prephenate</name>
        <dbReference type="ChEBI" id="CHEBI:29934"/>
    </ligand>
</feature>
<dbReference type="EC" id="5.4.99.5" evidence="1 3"/>
<feature type="region of interest" description="Disordered" evidence="4">
    <location>
        <begin position="119"/>
        <end position="146"/>
    </location>
</feature>
<evidence type="ECO:0000313" key="6">
    <source>
        <dbReference type="Proteomes" id="UP000029482"/>
    </source>
</evidence>
<dbReference type="PANTHER" id="PTHR21164:SF0">
    <property type="entry name" value="CHORISMATE MUTASE AROH"/>
    <property type="match status" value="1"/>
</dbReference>
<sequence length="146" mass="15510">MRLRAVRGAVQVERDEPGVLRGQVGLLLKEIMAANDLVPDDLVSIVFTATSDLVSAFPAEAARDLGLTDVPLMCARELDVRGGLPRTVRILAHVETERARADIRHVYLGGAAVLRPDLAPHAADGVPGGEPARRPAGGDRPEGRTP</sequence>
<comment type="catalytic activity">
    <reaction evidence="3">
        <text>chorismate = prephenate</text>
        <dbReference type="Rhea" id="RHEA:13897"/>
        <dbReference type="ChEBI" id="CHEBI:29748"/>
        <dbReference type="ChEBI" id="CHEBI:29934"/>
        <dbReference type="EC" id="5.4.99.5"/>
    </reaction>
</comment>
<dbReference type="CDD" id="cd02185">
    <property type="entry name" value="AroH"/>
    <property type="match status" value="1"/>
</dbReference>
<dbReference type="AlphaFoldDB" id="A0A089XIK8"/>
<dbReference type="eggNOG" id="COG4401">
    <property type="taxonomic scope" value="Bacteria"/>
</dbReference>
<dbReference type="KEGG" id="sgu:SGLAU_25435"/>
<keyword evidence="6" id="KW-1185">Reference proteome</keyword>
<dbReference type="PROSITE" id="PS51167">
    <property type="entry name" value="CHORISMATE_MUT_1"/>
    <property type="match status" value="1"/>
</dbReference>
<dbReference type="NCBIfam" id="TIGR01796">
    <property type="entry name" value="CM_mono_aroH"/>
    <property type="match status" value="1"/>
</dbReference>
<dbReference type="PANTHER" id="PTHR21164">
    <property type="entry name" value="CHORISMATE MUTASE"/>
    <property type="match status" value="1"/>
</dbReference>
<keyword evidence="2 3" id="KW-0028">Amino-acid biosynthesis</keyword>
<gene>
    <name evidence="5" type="ORF">SGLAU_25435</name>
</gene>